<sequence>MTGAVRKKGSIRRRLIIQLLGGAALLAILMFVVVRLYARDLAADSQDEILSASVTSILDAAAVRNGTLALDIPYSAFSMLGNVSDDRVFYTVTRNDAFVTGYQDLPTPQQGRISETRFRTATYRDVEIRMVTAARRLSIAGVPEVVEVTVAQTRDGLRQTLNEISRTVAMFGIGFFLLAAFLGVLAAQSAIGPLRQLAGSVSRRGPEDLRPVTARVPEEMAPLVAALNSFMSRLKASLTRSEDLIAEAAHRVRTPLATVRTQAEITLRRVDKPENRQAVREMIRAIDESSRAAGQLLDHAMVSFRSEHLETKGVDLCRLASDAVERLRPMADLRDIDIELTLPGEPQILRGDAILLQSALLNLLDNAIKYSPTDSTVRVVVSGDGTAGRVMIRDSGKGFALGELKTLTQRFVRGGNTSGVVGSGLGLTIADEVARAHGGSLKLENAKEGIGGCASLSFLLASR</sequence>
<comment type="subcellular location">
    <subcellularLocation>
        <location evidence="2">Membrane</location>
    </subcellularLocation>
</comment>
<dbReference type="InterPro" id="IPR003660">
    <property type="entry name" value="HAMP_dom"/>
</dbReference>
<evidence type="ECO:0000256" key="5">
    <source>
        <dbReference type="ARBA" id="ARBA00022679"/>
    </source>
</evidence>
<evidence type="ECO:0000259" key="12">
    <source>
        <dbReference type="PROSITE" id="PS50885"/>
    </source>
</evidence>
<evidence type="ECO:0000256" key="3">
    <source>
        <dbReference type="ARBA" id="ARBA00012438"/>
    </source>
</evidence>
<dbReference type="InterPro" id="IPR036890">
    <property type="entry name" value="HATPase_C_sf"/>
</dbReference>
<evidence type="ECO:0000256" key="4">
    <source>
        <dbReference type="ARBA" id="ARBA00022553"/>
    </source>
</evidence>
<dbReference type="SMART" id="SM00388">
    <property type="entry name" value="HisKA"/>
    <property type="match status" value="1"/>
</dbReference>
<dbReference type="PROSITE" id="PS50885">
    <property type="entry name" value="HAMP"/>
    <property type="match status" value="1"/>
</dbReference>
<gene>
    <name evidence="13" type="primary">qseC_2</name>
    <name evidence="13" type="ORF">PRI8871_02943</name>
</gene>
<keyword evidence="8 10" id="KW-1133">Transmembrane helix</keyword>
<evidence type="ECO:0000259" key="11">
    <source>
        <dbReference type="PROSITE" id="PS50109"/>
    </source>
</evidence>
<dbReference type="PANTHER" id="PTHR45436">
    <property type="entry name" value="SENSOR HISTIDINE KINASE YKOH"/>
    <property type="match status" value="1"/>
</dbReference>
<keyword evidence="4" id="KW-0597">Phosphoprotein</keyword>
<evidence type="ECO:0000256" key="9">
    <source>
        <dbReference type="ARBA" id="ARBA00023012"/>
    </source>
</evidence>
<proteinExistence type="predicted"/>
<dbReference type="SUPFAM" id="SSF47384">
    <property type="entry name" value="Homodimeric domain of signal transducing histidine kinase"/>
    <property type="match status" value="1"/>
</dbReference>
<dbReference type="EC" id="2.7.13.3" evidence="3"/>
<keyword evidence="6 10" id="KW-0812">Transmembrane</keyword>
<accession>A0A2R8AZ52</accession>
<dbReference type="PANTHER" id="PTHR45436:SF1">
    <property type="entry name" value="SENSOR PROTEIN QSEC"/>
    <property type="match status" value="1"/>
</dbReference>
<evidence type="ECO:0000313" key="13">
    <source>
        <dbReference type="EMBL" id="SPF81124.1"/>
    </source>
</evidence>
<keyword evidence="14" id="KW-1185">Reference proteome</keyword>
<dbReference type="GO" id="GO:0000155">
    <property type="term" value="F:phosphorelay sensor kinase activity"/>
    <property type="evidence" value="ECO:0007669"/>
    <property type="project" value="InterPro"/>
</dbReference>
<keyword evidence="7" id="KW-0418">Kinase</keyword>
<keyword evidence="5 13" id="KW-0808">Transferase</keyword>
<keyword evidence="9" id="KW-0902">Two-component regulatory system</keyword>
<dbReference type="InterPro" id="IPR003594">
    <property type="entry name" value="HATPase_dom"/>
</dbReference>
<keyword evidence="10" id="KW-0472">Membrane</keyword>
<reference evidence="14" key="1">
    <citation type="submission" date="2018-03" db="EMBL/GenBank/DDBJ databases">
        <authorList>
            <person name="Rodrigo-Torres L."/>
            <person name="Arahal R. D."/>
            <person name="Lucena T."/>
        </authorList>
    </citation>
    <scope>NUCLEOTIDE SEQUENCE [LARGE SCALE GENOMIC DNA]</scope>
    <source>
        <strain evidence="14">CECT 8871</strain>
    </source>
</reference>
<organism evidence="13 14">
    <name type="scientific">Pseudoprimorskyibacter insulae</name>
    <dbReference type="NCBI Taxonomy" id="1695997"/>
    <lineage>
        <taxon>Bacteria</taxon>
        <taxon>Pseudomonadati</taxon>
        <taxon>Pseudomonadota</taxon>
        <taxon>Alphaproteobacteria</taxon>
        <taxon>Rhodobacterales</taxon>
        <taxon>Paracoccaceae</taxon>
        <taxon>Pseudoprimorskyibacter</taxon>
    </lineage>
</organism>
<dbReference type="InterPro" id="IPR036097">
    <property type="entry name" value="HisK_dim/P_sf"/>
</dbReference>
<feature type="domain" description="HAMP" evidence="12">
    <location>
        <begin position="188"/>
        <end position="239"/>
    </location>
</feature>
<dbReference type="InterPro" id="IPR005467">
    <property type="entry name" value="His_kinase_dom"/>
</dbReference>
<name>A0A2R8AZ52_9RHOB</name>
<dbReference type="RefSeq" id="WP_108886982.1">
    <property type="nucleotide sequence ID" value="NZ_OMOJ01000007.1"/>
</dbReference>
<comment type="catalytic activity">
    <reaction evidence="1">
        <text>ATP + protein L-histidine = ADP + protein N-phospho-L-histidine.</text>
        <dbReference type="EC" id="2.7.13.3"/>
    </reaction>
</comment>
<dbReference type="Gene3D" id="1.10.287.130">
    <property type="match status" value="1"/>
</dbReference>
<dbReference type="Pfam" id="PF00512">
    <property type="entry name" value="HisKA"/>
    <property type="match status" value="1"/>
</dbReference>
<dbReference type="CDD" id="cd00075">
    <property type="entry name" value="HATPase"/>
    <property type="match status" value="1"/>
</dbReference>
<dbReference type="Pfam" id="PF08521">
    <property type="entry name" value="2CSK_N"/>
    <property type="match status" value="1"/>
</dbReference>
<dbReference type="Proteomes" id="UP000244904">
    <property type="component" value="Unassembled WGS sequence"/>
</dbReference>
<evidence type="ECO:0000313" key="14">
    <source>
        <dbReference type="Proteomes" id="UP000244904"/>
    </source>
</evidence>
<dbReference type="Gene3D" id="6.10.340.10">
    <property type="match status" value="1"/>
</dbReference>
<dbReference type="CDD" id="cd00082">
    <property type="entry name" value="HisKA"/>
    <property type="match status" value="1"/>
</dbReference>
<dbReference type="AlphaFoldDB" id="A0A2R8AZ52"/>
<dbReference type="SMART" id="SM00387">
    <property type="entry name" value="HATPase_c"/>
    <property type="match status" value="1"/>
</dbReference>
<evidence type="ECO:0000256" key="1">
    <source>
        <dbReference type="ARBA" id="ARBA00000085"/>
    </source>
</evidence>
<dbReference type="PROSITE" id="PS50109">
    <property type="entry name" value="HIS_KIN"/>
    <property type="match status" value="1"/>
</dbReference>
<evidence type="ECO:0000256" key="6">
    <source>
        <dbReference type="ARBA" id="ARBA00022692"/>
    </source>
</evidence>
<dbReference type="InterPro" id="IPR050428">
    <property type="entry name" value="TCS_sensor_his_kinase"/>
</dbReference>
<feature type="domain" description="Histidine kinase" evidence="11">
    <location>
        <begin position="247"/>
        <end position="462"/>
    </location>
</feature>
<dbReference type="GO" id="GO:0005886">
    <property type="term" value="C:plasma membrane"/>
    <property type="evidence" value="ECO:0007669"/>
    <property type="project" value="TreeGrafter"/>
</dbReference>
<feature type="transmembrane region" description="Helical" evidence="10">
    <location>
        <begin position="15"/>
        <end position="38"/>
    </location>
</feature>
<dbReference type="Gene3D" id="3.30.565.10">
    <property type="entry name" value="Histidine kinase-like ATPase, C-terminal domain"/>
    <property type="match status" value="1"/>
</dbReference>
<evidence type="ECO:0000256" key="7">
    <source>
        <dbReference type="ARBA" id="ARBA00022777"/>
    </source>
</evidence>
<feature type="transmembrane region" description="Helical" evidence="10">
    <location>
        <begin position="168"/>
        <end position="187"/>
    </location>
</feature>
<dbReference type="EMBL" id="OMOJ01000007">
    <property type="protein sequence ID" value="SPF81124.1"/>
    <property type="molecule type" value="Genomic_DNA"/>
</dbReference>
<dbReference type="OrthoDB" id="913606at2"/>
<dbReference type="InterPro" id="IPR013727">
    <property type="entry name" value="2CSK_N"/>
</dbReference>
<dbReference type="InterPro" id="IPR003661">
    <property type="entry name" value="HisK_dim/P_dom"/>
</dbReference>
<evidence type="ECO:0000256" key="10">
    <source>
        <dbReference type="SAM" id="Phobius"/>
    </source>
</evidence>
<dbReference type="Pfam" id="PF02518">
    <property type="entry name" value="HATPase_c"/>
    <property type="match status" value="1"/>
</dbReference>
<evidence type="ECO:0000256" key="2">
    <source>
        <dbReference type="ARBA" id="ARBA00004370"/>
    </source>
</evidence>
<evidence type="ECO:0000256" key="8">
    <source>
        <dbReference type="ARBA" id="ARBA00022989"/>
    </source>
</evidence>
<protein>
    <recommendedName>
        <fullName evidence="3">histidine kinase</fullName>
        <ecNumber evidence="3">2.7.13.3</ecNumber>
    </recommendedName>
</protein>
<dbReference type="SUPFAM" id="SSF55874">
    <property type="entry name" value="ATPase domain of HSP90 chaperone/DNA topoisomerase II/histidine kinase"/>
    <property type="match status" value="1"/>
</dbReference>